<feature type="coiled-coil region" evidence="10">
    <location>
        <begin position="274"/>
        <end position="308"/>
    </location>
</feature>
<dbReference type="GO" id="GO:0007411">
    <property type="term" value="P:axon guidance"/>
    <property type="evidence" value="ECO:0007669"/>
    <property type="project" value="UniProtKB-ARBA"/>
</dbReference>
<dbReference type="InterPro" id="IPR036179">
    <property type="entry name" value="Ig-like_dom_sf"/>
</dbReference>
<evidence type="ECO:0000256" key="2">
    <source>
        <dbReference type="ARBA" id="ARBA00009492"/>
    </source>
</evidence>
<feature type="compositionally biased region" description="Acidic residues" evidence="11">
    <location>
        <begin position="510"/>
        <end position="570"/>
    </location>
</feature>
<dbReference type="FunFam" id="3.30.1680.10:FF:000001">
    <property type="entry name" value="Semaphorin 3F like"/>
    <property type="match status" value="1"/>
</dbReference>
<dbReference type="GO" id="GO:0005576">
    <property type="term" value="C:extracellular region"/>
    <property type="evidence" value="ECO:0007669"/>
    <property type="project" value="UniProtKB-SubCell"/>
</dbReference>
<dbReference type="SUPFAM" id="SSF48726">
    <property type="entry name" value="Immunoglobulin"/>
    <property type="match status" value="1"/>
</dbReference>
<evidence type="ECO:0000256" key="3">
    <source>
        <dbReference type="ARBA" id="ARBA00009947"/>
    </source>
</evidence>
<dbReference type="SUPFAM" id="SSF101912">
    <property type="entry name" value="Sema domain"/>
    <property type="match status" value="1"/>
</dbReference>
<evidence type="ECO:0000256" key="4">
    <source>
        <dbReference type="ARBA" id="ARBA00022525"/>
    </source>
</evidence>
<dbReference type="Pfam" id="PF01403">
    <property type="entry name" value="Sema"/>
    <property type="match status" value="1"/>
</dbReference>
<dbReference type="GO" id="GO:0006334">
    <property type="term" value="P:nucleosome assembly"/>
    <property type="evidence" value="ECO:0007669"/>
    <property type="project" value="InterPro"/>
</dbReference>
<feature type="compositionally biased region" description="Low complexity" evidence="11">
    <location>
        <begin position="239"/>
        <end position="251"/>
    </location>
</feature>
<feature type="domain" description="Sema" evidence="13">
    <location>
        <begin position="631"/>
        <end position="1116"/>
    </location>
</feature>
<feature type="region of interest" description="Disordered" evidence="11">
    <location>
        <begin position="465"/>
        <end position="590"/>
    </location>
</feature>
<dbReference type="InterPro" id="IPR003599">
    <property type="entry name" value="Ig_sub"/>
</dbReference>
<dbReference type="InterPro" id="IPR037231">
    <property type="entry name" value="NAP-like_sf"/>
</dbReference>
<comment type="caution">
    <text evidence="14">The sequence shown here is derived from an EMBL/GenBank/DDBJ whole genome shotgun (WGS) entry which is preliminary data.</text>
</comment>
<dbReference type="InterPro" id="IPR001627">
    <property type="entry name" value="Semap_dom"/>
</dbReference>
<dbReference type="Gene3D" id="3.30.1680.10">
    <property type="entry name" value="ligand-binding face of the semaphorins, domain 2"/>
    <property type="match status" value="1"/>
</dbReference>
<dbReference type="PROSITE" id="PS50835">
    <property type="entry name" value="IG_LIKE"/>
    <property type="match status" value="1"/>
</dbReference>
<keyword evidence="10" id="KW-0175">Coiled coil</keyword>
<keyword evidence="6" id="KW-1015">Disulfide bond</keyword>
<evidence type="ECO:0000256" key="8">
    <source>
        <dbReference type="ARBA" id="ARBA00023319"/>
    </source>
</evidence>
<feature type="compositionally biased region" description="Acidic residues" evidence="11">
    <location>
        <begin position="228"/>
        <end position="238"/>
    </location>
</feature>
<dbReference type="GO" id="GO:0005886">
    <property type="term" value="C:plasma membrane"/>
    <property type="evidence" value="ECO:0007669"/>
    <property type="project" value="TreeGrafter"/>
</dbReference>
<keyword evidence="15" id="KW-1185">Reference proteome</keyword>
<protein>
    <submittedName>
        <fullName evidence="14">Uncharacterized protein</fullName>
    </submittedName>
</protein>
<feature type="region of interest" description="Disordered" evidence="11">
    <location>
        <begin position="1275"/>
        <end position="1314"/>
    </location>
</feature>
<evidence type="ECO:0000259" key="13">
    <source>
        <dbReference type="PROSITE" id="PS51004"/>
    </source>
</evidence>
<dbReference type="GO" id="GO:0030335">
    <property type="term" value="P:positive regulation of cell migration"/>
    <property type="evidence" value="ECO:0007669"/>
    <property type="project" value="TreeGrafter"/>
</dbReference>
<dbReference type="SMART" id="SM00409">
    <property type="entry name" value="IG"/>
    <property type="match status" value="1"/>
</dbReference>
<evidence type="ECO:0000256" key="5">
    <source>
        <dbReference type="ARBA" id="ARBA00022729"/>
    </source>
</evidence>
<comment type="subcellular location">
    <subcellularLocation>
        <location evidence="1">Secreted</location>
    </subcellularLocation>
</comment>
<dbReference type="InterPro" id="IPR013783">
    <property type="entry name" value="Ig-like_fold"/>
</dbReference>
<gene>
    <name evidence="14" type="ORF">J4Q44_G00214870</name>
</gene>
<dbReference type="CDD" id="cd05871">
    <property type="entry name" value="Ig_Sema3"/>
    <property type="match status" value="1"/>
</dbReference>
<proteinExistence type="inferred from homology"/>
<dbReference type="SMART" id="SM00630">
    <property type="entry name" value="Sema"/>
    <property type="match status" value="1"/>
</dbReference>
<dbReference type="PANTHER" id="PTHR11036:SF28">
    <property type="entry name" value="SEMA DOMAIN, IMMUNOGLOBULIN DOMAIN (IG), SHORT BASIC DOMAIN, SECRETED, (SEMAPHORIN) 3GA ISOFORM X1-RELATED"/>
    <property type="match status" value="1"/>
</dbReference>
<evidence type="ECO:0000256" key="11">
    <source>
        <dbReference type="SAM" id="MobiDB-lite"/>
    </source>
</evidence>
<keyword evidence="5" id="KW-0732">Signal</keyword>
<dbReference type="SUPFAM" id="SSF103575">
    <property type="entry name" value="Plexin repeat"/>
    <property type="match status" value="1"/>
</dbReference>
<dbReference type="GO" id="GO:0071526">
    <property type="term" value="P:semaphorin-plexin signaling pathway"/>
    <property type="evidence" value="ECO:0007669"/>
    <property type="project" value="TreeGrafter"/>
</dbReference>
<dbReference type="GO" id="GO:0045499">
    <property type="term" value="F:chemorepellent activity"/>
    <property type="evidence" value="ECO:0007669"/>
    <property type="project" value="TreeGrafter"/>
</dbReference>
<dbReference type="InterPro" id="IPR015943">
    <property type="entry name" value="WD40/YVTN_repeat-like_dom_sf"/>
</dbReference>
<keyword evidence="7" id="KW-0325">Glycoprotein</keyword>
<evidence type="ECO:0000313" key="14">
    <source>
        <dbReference type="EMBL" id="KAK6308216.1"/>
    </source>
</evidence>
<dbReference type="SMART" id="SM00408">
    <property type="entry name" value="IGc2"/>
    <property type="match status" value="1"/>
</dbReference>
<dbReference type="InterPro" id="IPR036352">
    <property type="entry name" value="Semap_dom_sf"/>
</dbReference>
<dbReference type="GO" id="GO:0030215">
    <property type="term" value="F:semaphorin receptor binding"/>
    <property type="evidence" value="ECO:0007669"/>
    <property type="project" value="InterPro"/>
</dbReference>
<dbReference type="InterPro" id="IPR003598">
    <property type="entry name" value="Ig_sub2"/>
</dbReference>
<feature type="compositionally biased region" description="Basic and acidic residues" evidence="11">
    <location>
        <begin position="1"/>
        <end position="22"/>
    </location>
</feature>
<evidence type="ECO:0000256" key="6">
    <source>
        <dbReference type="ARBA" id="ARBA00023157"/>
    </source>
</evidence>
<feature type="compositionally biased region" description="Acidic residues" evidence="11">
    <location>
        <begin position="252"/>
        <end position="262"/>
    </location>
</feature>
<dbReference type="SUPFAM" id="SSF143113">
    <property type="entry name" value="NAP-like"/>
    <property type="match status" value="1"/>
</dbReference>
<comment type="caution">
    <text evidence="9">Lacks conserved residue(s) required for the propagation of feature annotation.</text>
</comment>
<evidence type="ECO:0000256" key="9">
    <source>
        <dbReference type="PROSITE-ProRule" id="PRU00352"/>
    </source>
</evidence>
<dbReference type="InterPro" id="IPR007110">
    <property type="entry name" value="Ig-like_dom"/>
</dbReference>
<dbReference type="FunFam" id="2.130.10.10:FF:000052">
    <property type="entry name" value="semaphorin-3F isoform X2"/>
    <property type="match status" value="1"/>
</dbReference>
<dbReference type="Gene3D" id="1.20.5.1500">
    <property type="match status" value="1"/>
</dbReference>
<comment type="similarity">
    <text evidence="3">Belongs to the nucleosome assembly protein (NAP) family.</text>
</comment>
<feature type="domain" description="Ig-like" evidence="12">
    <location>
        <begin position="1189"/>
        <end position="1259"/>
    </location>
</feature>
<dbReference type="GO" id="GO:0005634">
    <property type="term" value="C:nucleus"/>
    <property type="evidence" value="ECO:0007669"/>
    <property type="project" value="InterPro"/>
</dbReference>
<dbReference type="InterPro" id="IPR027231">
    <property type="entry name" value="Semaphorin"/>
</dbReference>
<dbReference type="EMBL" id="JAGTTL010000019">
    <property type="protein sequence ID" value="KAK6308216.1"/>
    <property type="molecule type" value="Genomic_DNA"/>
</dbReference>
<dbReference type="FunFam" id="2.60.40.10:FF:000030">
    <property type="entry name" value="Semaphorin 3F like"/>
    <property type="match status" value="1"/>
</dbReference>
<dbReference type="Pfam" id="PF00956">
    <property type="entry name" value="NAP"/>
    <property type="match status" value="1"/>
</dbReference>
<dbReference type="PANTHER" id="PTHR11036">
    <property type="entry name" value="SEMAPHORIN"/>
    <property type="match status" value="1"/>
</dbReference>
<evidence type="ECO:0000259" key="12">
    <source>
        <dbReference type="PROSITE" id="PS50835"/>
    </source>
</evidence>
<dbReference type="PROSITE" id="PS51004">
    <property type="entry name" value="SEMA"/>
    <property type="match status" value="1"/>
</dbReference>
<dbReference type="SMART" id="SM00423">
    <property type="entry name" value="PSI"/>
    <property type="match status" value="1"/>
</dbReference>
<reference evidence="14 15" key="1">
    <citation type="submission" date="2021-04" db="EMBL/GenBank/DDBJ databases">
        <authorList>
            <person name="De Guttry C."/>
            <person name="Zahm M."/>
            <person name="Klopp C."/>
            <person name="Cabau C."/>
            <person name="Louis A."/>
            <person name="Berthelot C."/>
            <person name="Parey E."/>
            <person name="Roest Crollius H."/>
            <person name="Montfort J."/>
            <person name="Robinson-Rechavi M."/>
            <person name="Bucao C."/>
            <person name="Bouchez O."/>
            <person name="Gislard M."/>
            <person name="Lluch J."/>
            <person name="Milhes M."/>
            <person name="Lampietro C."/>
            <person name="Lopez Roques C."/>
            <person name="Donnadieu C."/>
            <person name="Braasch I."/>
            <person name="Desvignes T."/>
            <person name="Postlethwait J."/>
            <person name="Bobe J."/>
            <person name="Wedekind C."/>
            <person name="Guiguen Y."/>
        </authorList>
    </citation>
    <scope>NUCLEOTIDE SEQUENCE [LARGE SCALE GENOMIC DNA]</scope>
    <source>
        <strain evidence="14">Cs_M1</strain>
        <tissue evidence="14">Blood</tissue>
    </source>
</reference>
<feature type="compositionally biased region" description="Basic and acidic residues" evidence="11">
    <location>
        <begin position="178"/>
        <end position="205"/>
    </location>
</feature>
<feature type="region of interest" description="Disordered" evidence="11">
    <location>
        <begin position="1333"/>
        <end position="1354"/>
    </location>
</feature>
<feature type="compositionally biased region" description="Basic and acidic residues" evidence="11">
    <location>
        <begin position="54"/>
        <end position="82"/>
    </location>
</feature>
<dbReference type="InterPro" id="IPR016201">
    <property type="entry name" value="PSI"/>
</dbReference>
<keyword evidence="4" id="KW-0964">Secreted</keyword>
<evidence type="ECO:0000256" key="10">
    <source>
        <dbReference type="SAM" id="Coils"/>
    </source>
</evidence>
<feature type="region of interest" description="Disordered" evidence="11">
    <location>
        <begin position="161"/>
        <end position="262"/>
    </location>
</feature>
<evidence type="ECO:0000313" key="15">
    <source>
        <dbReference type="Proteomes" id="UP001356427"/>
    </source>
</evidence>
<feature type="region of interest" description="Disordered" evidence="11">
    <location>
        <begin position="1"/>
        <end position="145"/>
    </location>
</feature>
<dbReference type="Gene3D" id="2.60.40.10">
    <property type="entry name" value="Immunoglobulins"/>
    <property type="match status" value="1"/>
</dbReference>
<dbReference type="Proteomes" id="UP001356427">
    <property type="component" value="Unassembled WGS sequence"/>
</dbReference>
<dbReference type="GO" id="GO:0001755">
    <property type="term" value="P:neural crest cell migration"/>
    <property type="evidence" value="ECO:0007669"/>
    <property type="project" value="TreeGrafter"/>
</dbReference>
<dbReference type="Gene3D" id="3.30.1120.90">
    <property type="entry name" value="Nucleosome assembly protein"/>
    <property type="match status" value="1"/>
</dbReference>
<sequence>MSDKTRYSKKSADSAPKKRCSSDEQAGESPLPSKLAKVDGVVSSELPSNSHGNKNGEDGDKVPASMEEKNGGNEESGLDLKKGPGGGICAAVTANNPSSADAHVSAANSAPSSGAPVSSDANELKTKGSAGAGDCRPSTSLDQSDSAAIAAAEALASLTGAAAGDEAKQTPCSSKKVGHYERMGHKGKRGDHESSKERSKPERALHTQAAAADSSTSLRGVDRKDAEDMPDADEEDDSIPGSSSTQSSSFPSDDDDDDDDGECAIVSVKMAPEIRQSVALLAQVQMRLDALEKKGARLHQRLEQKMSRQRHPHVDQRSSIIQAIPGFWVTALLNHPHLSAHIDKTDEGALSYMTNLEIESFKTNKLGYRIGFHFKRNPYFQNNIIVKELHLGMAGSPVSFSNPILWHRGQDLTLHSEPRRSGRGIYQTFFSWFSDHTSPGRDDIAQILKDDLFRNPLRYYLTPLWEPRQNGSTSGPKPADNSNREDCVVISDSDDDEEEQVKSGRGLSREEEDEDEERGDRDAESDESPEEEDDGEVAIDGSDDSDQDAREDEDSSYGEKDEEVDVEDVDESRGREVRDQDEEEDVERAKKEKKKTFSAIDMAKTATRTLLFLLSLSVCVCTSGLQQSAPRVRLSFKELLDTRAARPFSFSFNTSDYRILLMDQDQGRLYLGSREYLVALDMHNVNKEPLIIHWPASDKRKGECRMTGKGGQGECANFVRMIEPWNRTHLYTCGTGAYQPICTFINRGWKAEDYVFRLVPGFIESGKGKCSYDPFQENIAALINGNLYAGVHVDFMGTDPALFRTMGGRTAVRTEQYDSRWLNEPVFIQIQQIPDSAERNDDKLYFFFREKSLDAGGGASPSVLARVGRVCLDDEGGQKSLVNRWTTFLKARLICSVIGEDGVETSFDELRDVFIQPTQDERNPVVYALFTTAGSVFKGSAVCVYSMADIRNVFNGPFSHKHGHNYQWTVYTGKIPYPRPGTCPGGTFTPGIRTSKDFSDEAVNFMRAHPLMYHPVYPIHRRPLVVRTGVDYRFTALVVDQVDAVDGRYEVLFLGTDRGTVQKVIVLPKDPSTMEELTLEEVEVFRTHAAVKTMKISSKRQQLYVSSEAGLTQVSLHRCGVYGRACSDCCLARDPYCAWDGESCSAFTPATKRRSRRQDVKHGDPLRQCRGFNAKVEKRLRETVQFGVEGSSTFLECQSRSPQATVKWLYQRGGRRKVLNRDREYLKTPLGILLKSLSQSDAGLYHCLATENNFKHTVARVALRILDRDIVVALTSPDDDPMTSNSPPNERGGQRDPQQPKHPPTLPLTDTPSQQEIRLIHQYCQSYWEQLGLKQQQPKRTSRRHTESQETQGG</sequence>
<name>A0AAN8LQG3_9TELE</name>
<evidence type="ECO:0000256" key="7">
    <source>
        <dbReference type="ARBA" id="ARBA00023180"/>
    </source>
</evidence>
<feature type="compositionally biased region" description="Low complexity" evidence="11">
    <location>
        <begin position="104"/>
        <end position="121"/>
    </location>
</feature>
<dbReference type="Gene3D" id="2.130.10.10">
    <property type="entry name" value="YVTN repeat-like/Quinoprotein amine dehydrogenase"/>
    <property type="match status" value="1"/>
</dbReference>
<dbReference type="InterPro" id="IPR002164">
    <property type="entry name" value="NAP_family"/>
</dbReference>
<organism evidence="14 15">
    <name type="scientific">Coregonus suidteri</name>
    <dbReference type="NCBI Taxonomy" id="861788"/>
    <lineage>
        <taxon>Eukaryota</taxon>
        <taxon>Metazoa</taxon>
        <taxon>Chordata</taxon>
        <taxon>Craniata</taxon>
        <taxon>Vertebrata</taxon>
        <taxon>Euteleostomi</taxon>
        <taxon>Actinopterygii</taxon>
        <taxon>Neopterygii</taxon>
        <taxon>Teleostei</taxon>
        <taxon>Protacanthopterygii</taxon>
        <taxon>Salmoniformes</taxon>
        <taxon>Salmonidae</taxon>
        <taxon>Coregoninae</taxon>
        <taxon>Coregonus</taxon>
    </lineage>
</organism>
<comment type="similarity">
    <text evidence="2">Belongs to the semaphorin family.</text>
</comment>
<accession>A0AAN8LQG3</accession>
<evidence type="ECO:0000256" key="1">
    <source>
        <dbReference type="ARBA" id="ARBA00004613"/>
    </source>
</evidence>
<keyword evidence="8" id="KW-0393">Immunoglobulin domain</keyword>